<organism evidence="2 3">
    <name type="scientific">Haloferula sargassicola</name>
    <dbReference type="NCBI Taxonomy" id="490096"/>
    <lineage>
        <taxon>Bacteria</taxon>
        <taxon>Pseudomonadati</taxon>
        <taxon>Verrucomicrobiota</taxon>
        <taxon>Verrucomicrobiia</taxon>
        <taxon>Verrucomicrobiales</taxon>
        <taxon>Verrucomicrobiaceae</taxon>
        <taxon>Haloferula</taxon>
    </lineage>
</organism>
<comment type="caution">
    <text evidence="2">The sequence shown here is derived from an EMBL/GenBank/DDBJ whole genome shotgun (WGS) entry which is preliminary data.</text>
</comment>
<dbReference type="PANTHER" id="PTHR22572">
    <property type="entry name" value="SUGAR-1-PHOSPHATE GUANYL TRANSFERASE"/>
    <property type="match status" value="1"/>
</dbReference>
<dbReference type="Gene3D" id="3.90.550.10">
    <property type="entry name" value="Spore Coat Polysaccharide Biosynthesis Protein SpsA, Chain A"/>
    <property type="match status" value="1"/>
</dbReference>
<reference evidence="2 3" key="1">
    <citation type="submission" date="2024-02" db="EMBL/GenBank/DDBJ databases">
        <title>Haloferula sargassicola NBRC 104335.</title>
        <authorList>
            <person name="Ichikawa N."/>
            <person name="Katano-Makiyama Y."/>
            <person name="Hidaka K."/>
        </authorList>
    </citation>
    <scope>NUCLEOTIDE SEQUENCE [LARGE SCALE GENOMIC DNA]</scope>
    <source>
        <strain evidence="2 3">NBRC 104335</strain>
    </source>
</reference>
<evidence type="ECO:0000313" key="3">
    <source>
        <dbReference type="Proteomes" id="UP001476282"/>
    </source>
</evidence>
<protein>
    <submittedName>
        <fullName evidence="2">UTP--glucose-1-phosphate uridylyltransferase</fullName>
    </submittedName>
</protein>
<dbReference type="InterPro" id="IPR005835">
    <property type="entry name" value="NTP_transferase_dom"/>
</dbReference>
<dbReference type="Proteomes" id="UP001476282">
    <property type="component" value="Unassembled WGS sequence"/>
</dbReference>
<keyword evidence="2" id="KW-0548">Nucleotidyltransferase</keyword>
<evidence type="ECO:0000313" key="2">
    <source>
        <dbReference type="EMBL" id="GAA5481321.1"/>
    </source>
</evidence>
<dbReference type="Pfam" id="PF00483">
    <property type="entry name" value="NTP_transferase"/>
    <property type="match status" value="1"/>
</dbReference>
<dbReference type="InterPro" id="IPR029044">
    <property type="entry name" value="Nucleotide-diphossugar_trans"/>
</dbReference>
<accession>A0ABP9ULV5</accession>
<keyword evidence="3" id="KW-1185">Reference proteome</keyword>
<evidence type="ECO:0000259" key="1">
    <source>
        <dbReference type="Pfam" id="PF00483"/>
    </source>
</evidence>
<dbReference type="InterPro" id="IPR050486">
    <property type="entry name" value="Mannose-1P_guanyltransferase"/>
</dbReference>
<dbReference type="GO" id="GO:0016779">
    <property type="term" value="F:nucleotidyltransferase activity"/>
    <property type="evidence" value="ECO:0007669"/>
    <property type="project" value="UniProtKB-KW"/>
</dbReference>
<gene>
    <name evidence="2" type="primary">cugP</name>
    <name evidence="2" type="ORF">Hsar01_00528</name>
</gene>
<dbReference type="Gene3D" id="2.160.10.10">
    <property type="entry name" value="Hexapeptide repeat proteins"/>
    <property type="match status" value="1"/>
</dbReference>
<feature type="domain" description="Nucleotidyl transferase" evidence="1">
    <location>
        <begin position="4"/>
        <end position="57"/>
    </location>
</feature>
<keyword evidence="2" id="KW-0808">Transferase</keyword>
<proteinExistence type="predicted"/>
<name>A0ABP9ULV5_9BACT</name>
<sequence>MIRKAFLLGAGLGTRLRPLTNVLPKPLVPLFHKPMVGWAAERCRAAGIESFAVNTHHLPGKWMDPEWGVPCEGGWRESALRGGNGIVAMEGDWMGRPTHLFHEPYLLETGGVIRNIEAWIGDEDVLVHNGDIYSSMPLELLIEAHERSGNAVTLALRSEGAGRHIAFDGERVRDIRNRIGQGEGTHHFSGVYCFSPELLEFIPRGGKVSVIPAFLELAKRGRIGGVLLDEGVWFDLGDEASYLAAHRDLGLADAIHSGAKISPQAEVERSVIGPRAEIEAGAVVRDSVVWAGARVAAGKAVESRVVMGNPN</sequence>
<dbReference type="SUPFAM" id="SSF53448">
    <property type="entry name" value="Nucleotide-diphospho-sugar transferases"/>
    <property type="match status" value="1"/>
</dbReference>
<dbReference type="EMBL" id="BAABRI010000002">
    <property type="protein sequence ID" value="GAA5481321.1"/>
    <property type="molecule type" value="Genomic_DNA"/>
</dbReference>
<dbReference type="RefSeq" id="WP_353565470.1">
    <property type="nucleotide sequence ID" value="NZ_BAABRI010000002.1"/>
</dbReference>